<dbReference type="EMBL" id="JARVLH010000006">
    <property type="protein sequence ID" value="MEX5285867.1"/>
    <property type="molecule type" value="Genomic_DNA"/>
</dbReference>
<reference evidence="2 3" key="1">
    <citation type="submission" date="2023-04" db="EMBL/GenBank/DDBJ databases">
        <title>Genome Sequence of Selenomonas sputigena ATCC 33150.</title>
        <authorList>
            <person name="Miller D.P."/>
            <person name="Anvari S."/>
            <person name="Polson S.W."/>
            <person name="Macdonald M."/>
            <person name="Mcdowell J.V."/>
        </authorList>
    </citation>
    <scope>NUCLEOTIDE SEQUENCE [LARGE SCALE GENOMIC DNA]</scope>
    <source>
        <strain evidence="2 3">ATCC 33150</strain>
    </source>
</reference>
<name>A0ABV3X8G0_9FIRM</name>
<comment type="caution">
    <text evidence="2">The sequence shown here is derived from an EMBL/GenBank/DDBJ whole genome shotgun (WGS) entry which is preliminary data.</text>
</comment>
<evidence type="ECO:0000313" key="2">
    <source>
        <dbReference type="EMBL" id="MEX5285867.1"/>
    </source>
</evidence>
<evidence type="ECO:0000259" key="1">
    <source>
        <dbReference type="Pfam" id="PF02342"/>
    </source>
</evidence>
<protein>
    <submittedName>
        <fullName evidence="2">TerD family protein</fullName>
    </submittedName>
</protein>
<evidence type="ECO:0000313" key="3">
    <source>
        <dbReference type="Proteomes" id="UP001559623"/>
    </source>
</evidence>
<accession>A0ABV3X8G0</accession>
<dbReference type="PANTHER" id="PTHR32097:SF15">
    <property type="entry name" value="STRESS RESPONSE PROTEIN SCP2"/>
    <property type="match status" value="1"/>
</dbReference>
<dbReference type="PANTHER" id="PTHR32097">
    <property type="entry name" value="CAMP-BINDING PROTEIN 1-RELATED"/>
    <property type="match status" value="1"/>
</dbReference>
<sequence length="202" mass="22054">MSVNLQKGQKVNLKKSDGQALSRIRVGLGWDPVEQKSSGFFGSIFGGGGTPDIDCDASVIVCQGGRLAGKGDVVYFGNLKHSSGAIVHTGDNLTGDGDGDDEQILVDLTAVPAVYDKLVFVVNIYDCKSRKQDFGMIANAFIRICDERTGEEFCRYNLSESYAGMTAMIFGEIYRHNGEWKFNAIGQGTKDISLNQVKMRYE</sequence>
<dbReference type="RefSeq" id="WP_368847590.1">
    <property type="nucleotide sequence ID" value="NZ_CP194411.1"/>
</dbReference>
<feature type="domain" description="TerD" evidence="1">
    <location>
        <begin position="1"/>
        <end position="195"/>
    </location>
</feature>
<dbReference type="InterPro" id="IPR051324">
    <property type="entry name" value="Stress/Tellurium_Resist"/>
</dbReference>
<proteinExistence type="predicted"/>
<dbReference type="Pfam" id="PF02342">
    <property type="entry name" value="TerD"/>
    <property type="match status" value="1"/>
</dbReference>
<dbReference type="Proteomes" id="UP001559623">
    <property type="component" value="Unassembled WGS sequence"/>
</dbReference>
<dbReference type="Gene3D" id="2.60.60.30">
    <property type="entry name" value="sav2460 like domains"/>
    <property type="match status" value="1"/>
</dbReference>
<dbReference type="CDD" id="cd06974">
    <property type="entry name" value="TerD_like"/>
    <property type="match status" value="1"/>
</dbReference>
<organism evidence="2 3">
    <name type="scientific">Selenomonas sputigena</name>
    <dbReference type="NCBI Taxonomy" id="69823"/>
    <lineage>
        <taxon>Bacteria</taxon>
        <taxon>Bacillati</taxon>
        <taxon>Bacillota</taxon>
        <taxon>Negativicutes</taxon>
        <taxon>Selenomonadales</taxon>
        <taxon>Selenomonadaceae</taxon>
        <taxon>Selenomonas</taxon>
    </lineage>
</organism>
<gene>
    <name evidence="2" type="ORF">QCO44_09535</name>
</gene>
<keyword evidence="3" id="KW-1185">Reference proteome</keyword>
<dbReference type="InterPro" id="IPR003325">
    <property type="entry name" value="TerD"/>
</dbReference>